<gene>
    <name evidence="2" type="ORF">FPL22_03485</name>
</gene>
<feature type="chain" id="PRO_5021771599" evidence="1">
    <location>
        <begin position="17"/>
        <end position="189"/>
    </location>
</feature>
<evidence type="ECO:0000256" key="1">
    <source>
        <dbReference type="SAM" id="SignalP"/>
    </source>
</evidence>
<dbReference type="InterPro" id="IPR005618">
    <property type="entry name" value="OMPW"/>
</dbReference>
<evidence type="ECO:0000313" key="3">
    <source>
        <dbReference type="Proteomes" id="UP000315648"/>
    </source>
</evidence>
<sequence>MAMLGAGLVALAPLHAASPWSVRIATAYLQTTDGSTNKAIAVDIEDKLIPEFDISYAFTSHWSADLVLTVPQEHEVKVNGAKVGTFKHLPPTLLAKYTFTPIGRFTPYVGAGVNFTLIFDDDLGGAKLDSYSVGPAGQVGFDYKLADHWSLNADVKRAMLRTDVKAGGVKLTEARLDPWIYSLGLRYQF</sequence>
<comment type="caution">
    <text evidence="2">The sequence shown here is derived from an EMBL/GenBank/DDBJ whole genome shotgun (WGS) entry which is preliminary data.</text>
</comment>
<keyword evidence="3" id="KW-1185">Reference proteome</keyword>
<evidence type="ECO:0000313" key="2">
    <source>
        <dbReference type="EMBL" id="TSJ79714.1"/>
    </source>
</evidence>
<protein>
    <submittedName>
        <fullName evidence="2">OmpW family protein</fullName>
    </submittedName>
</protein>
<dbReference type="GO" id="GO:0019867">
    <property type="term" value="C:outer membrane"/>
    <property type="evidence" value="ECO:0007669"/>
    <property type="project" value="InterPro"/>
</dbReference>
<feature type="signal peptide" evidence="1">
    <location>
        <begin position="1"/>
        <end position="16"/>
    </location>
</feature>
<accession>A0A556QSU5</accession>
<dbReference type="SUPFAM" id="SSF56925">
    <property type="entry name" value="OMPA-like"/>
    <property type="match status" value="1"/>
</dbReference>
<dbReference type="GO" id="GO:0055085">
    <property type="term" value="P:transmembrane transport"/>
    <property type="evidence" value="ECO:0007669"/>
    <property type="project" value="TreeGrafter"/>
</dbReference>
<dbReference type="InterPro" id="IPR011250">
    <property type="entry name" value="OMP/PagP_B-barrel"/>
</dbReference>
<dbReference type="PANTHER" id="PTHR36920:SF1">
    <property type="entry name" value="OUTER MEMBRANE PROTEIN W"/>
    <property type="match status" value="1"/>
</dbReference>
<organism evidence="2 3">
    <name type="scientific">Rariglobus hedericola</name>
    <dbReference type="NCBI Taxonomy" id="2597822"/>
    <lineage>
        <taxon>Bacteria</taxon>
        <taxon>Pseudomonadati</taxon>
        <taxon>Verrucomicrobiota</taxon>
        <taxon>Opitutia</taxon>
        <taxon>Opitutales</taxon>
        <taxon>Opitutaceae</taxon>
        <taxon>Rariglobus</taxon>
    </lineage>
</organism>
<dbReference type="Proteomes" id="UP000315648">
    <property type="component" value="Unassembled WGS sequence"/>
</dbReference>
<dbReference type="AlphaFoldDB" id="A0A556QSU5"/>
<dbReference type="EMBL" id="VMBG01000001">
    <property type="protein sequence ID" value="TSJ79714.1"/>
    <property type="molecule type" value="Genomic_DNA"/>
</dbReference>
<dbReference type="OrthoDB" id="9807574at2"/>
<dbReference type="Pfam" id="PF03922">
    <property type="entry name" value="OmpW"/>
    <property type="match status" value="1"/>
</dbReference>
<reference evidence="2 3" key="1">
    <citation type="submission" date="2019-07" db="EMBL/GenBank/DDBJ databases">
        <title>Description of 53C-WASEF.</title>
        <authorList>
            <person name="Pitt A."/>
            <person name="Hahn M.W."/>
        </authorList>
    </citation>
    <scope>NUCLEOTIDE SEQUENCE [LARGE SCALE GENOMIC DNA]</scope>
    <source>
        <strain evidence="2 3">53C-WASEF</strain>
    </source>
</reference>
<proteinExistence type="predicted"/>
<keyword evidence="1" id="KW-0732">Signal</keyword>
<dbReference type="Gene3D" id="2.40.160.20">
    <property type="match status" value="1"/>
</dbReference>
<name>A0A556QSU5_9BACT</name>
<dbReference type="PANTHER" id="PTHR36920">
    <property type="match status" value="1"/>
</dbReference>